<keyword evidence="3" id="KW-1185">Reference proteome</keyword>
<organism evidence="2 3">
    <name type="scientific">Allokutzneria oryzae</name>
    <dbReference type="NCBI Taxonomy" id="1378989"/>
    <lineage>
        <taxon>Bacteria</taxon>
        <taxon>Bacillati</taxon>
        <taxon>Actinomycetota</taxon>
        <taxon>Actinomycetes</taxon>
        <taxon>Pseudonocardiales</taxon>
        <taxon>Pseudonocardiaceae</taxon>
        <taxon>Allokutzneria</taxon>
    </lineage>
</organism>
<sequence length="193" mass="21367">MTIPWGDSVSAVRARRYGRVKLTFTKDGWKLERCRVTTEDLTTWWWWSFGLSLVLAWGWAGPAYLLGAPEPVVFAGGAPGAILLVVMLVWGLVSAIVEVVAFCLAFLGLFTRKGRRLLFGKAPASTWEPPLLELPANAVAAARTTHHWRRTAVTVRMVDGTEFRYSRFGSRHARRALEGNFAALLGPRLVTAA</sequence>
<name>A0ABV5ZXQ0_9PSEU</name>
<keyword evidence="1" id="KW-1133">Transmembrane helix</keyword>
<accession>A0ABV5ZXQ0</accession>
<feature type="transmembrane region" description="Helical" evidence="1">
    <location>
        <begin position="80"/>
        <end position="110"/>
    </location>
</feature>
<keyword evidence="1" id="KW-0812">Transmembrane</keyword>
<protein>
    <recommendedName>
        <fullName evidence="4">DUF2244 domain-containing protein</fullName>
    </recommendedName>
</protein>
<keyword evidence="1" id="KW-0472">Membrane</keyword>
<dbReference type="Proteomes" id="UP001589693">
    <property type="component" value="Unassembled WGS sequence"/>
</dbReference>
<evidence type="ECO:0008006" key="4">
    <source>
        <dbReference type="Google" id="ProtNLM"/>
    </source>
</evidence>
<dbReference type="RefSeq" id="WP_377852968.1">
    <property type="nucleotide sequence ID" value="NZ_JBHLZU010000014.1"/>
</dbReference>
<proteinExistence type="predicted"/>
<feature type="transmembrane region" description="Helical" evidence="1">
    <location>
        <begin position="43"/>
        <end position="60"/>
    </location>
</feature>
<evidence type="ECO:0000313" key="2">
    <source>
        <dbReference type="EMBL" id="MFB9905665.1"/>
    </source>
</evidence>
<reference evidence="2 3" key="1">
    <citation type="submission" date="2024-09" db="EMBL/GenBank/DDBJ databases">
        <authorList>
            <person name="Sun Q."/>
            <person name="Mori K."/>
        </authorList>
    </citation>
    <scope>NUCLEOTIDE SEQUENCE [LARGE SCALE GENOMIC DNA]</scope>
    <source>
        <strain evidence="2 3">TBRC 7907</strain>
    </source>
</reference>
<gene>
    <name evidence="2" type="ORF">ACFFQA_17160</name>
</gene>
<evidence type="ECO:0000256" key="1">
    <source>
        <dbReference type="SAM" id="Phobius"/>
    </source>
</evidence>
<evidence type="ECO:0000313" key="3">
    <source>
        <dbReference type="Proteomes" id="UP001589693"/>
    </source>
</evidence>
<comment type="caution">
    <text evidence="2">The sequence shown here is derived from an EMBL/GenBank/DDBJ whole genome shotgun (WGS) entry which is preliminary data.</text>
</comment>
<dbReference type="EMBL" id="JBHLZU010000014">
    <property type="protein sequence ID" value="MFB9905665.1"/>
    <property type="molecule type" value="Genomic_DNA"/>
</dbReference>